<keyword evidence="9" id="KW-1185">Reference proteome</keyword>
<dbReference type="Pfam" id="PF04055">
    <property type="entry name" value="Radical_SAM"/>
    <property type="match status" value="1"/>
</dbReference>
<evidence type="ECO:0000256" key="1">
    <source>
        <dbReference type="ARBA" id="ARBA00022691"/>
    </source>
</evidence>
<keyword evidence="1" id="KW-0949">S-adenosyl-L-methionine</keyword>
<dbReference type="Pfam" id="PF12345">
    <property type="entry name" value="DUF3641"/>
    <property type="match status" value="1"/>
</dbReference>
<dbReference type="EMBL" id="CP113797">
    <property type="protein sequence ID" value="WAL61110.1"/>
    <property type="molecule type" value="Genomic_DNA"/>
</dbReference>
<dbReference type="SUPFAM" id="SSF102114">
    <property type="entry name" value="Radical SAM enzymes"/>
    <property type="match status" value="1"/>
</dbReference>
<dbReference type="InterPro" id="IPR024521">
    <property type="entry name" value="ArsS-like_C"/>
</dbReference>
<dbReference type="PANTHER" id="PTHR43728:SF1">
    <property type="entry name" value="FE-S OXIDOREDUCTASE"/>
    <property type="match status" value="1"/>
</dbReference>
<dbReference type="KEGG" id="tsin:OXH18_03665"/>
<dbReference type="Proteomes" id="UP001163152">
    <property type="component" value="Chromosome"/>
</dbReference>
<accession>A0A9E8ZH52</accession>
<evidence type="ECO:0000259" key="6">
    <source>
        <dbReference type="Pfam" id="PF04055"/>
    </source>
</evidence>
<dbReference type="GO" id="GO:0051536">
    <property type="term" value="F:iron-sulfur cluster binding"/>
    <property type="evidence" value="ECO:0007669"/>
    <property type="project" value="UniProtKB-KW"/>
</dbReference>
<feature type="region of interest" description="Disordered" evidence="5">
    <location>
        <begin position="26"/>
        <end position="45"/>
    </location>
</feature>
<evidence type="ECO:0000259" key="7">
    <source>
        <dbReference type="Pfam" id="PF12345"/>
    </source>
</evidence>
<dbReference type="InterPro" id="IPR013785">
    <property type="entry name" value="Aldolase_TIM"/>
</dbReference>
<proteinExistence type="predicted"/>
<feature type="domain" description="Radical SAM core" evidence="6">
    <location>
        <begin position="87"/>
        <end position="224"/>
    </location>
</feature>
<dbReference type="SFLD" id="SFLDS00029">
    <property type="entry name" value="Radical_SAM"/>
    <property type="match status" value="1"/>
</dbReference>
<organism evidence="8 9">
    <name type="scientific">Thermocoleostomius sinensis A174</name>
    <dbReference type="NCBI Taxonomy" id="2016057"/>
    <lineage>
        <taxon>Bacteria</taxon>
        <taxon>Bacillati</taxon>
        <taxon>Cyanobacteriota</taxon>
        <taxon>Cyanophyceae</taxon>
        <taxon>Oculatellales</taxon>
        <taxon>Oculatellaceae</taxon>
        <taxon>Thermocoleostomius</taxon>
    </lineage>
</organism>
<dbReference type="PANTHER" id="PTHR43728">
    <property type="entry name" value="SLR0304 PROTEIN"/>
    <property type="match status" value="1"/>
</dbReference>
<evidence type="ECO:0000313" key="9">
    <source>
        <dbReference type="Proteomes" id="UP001163152"/>
    </source>
</evidence>
<dbReference type="InterPro" id="IPR026351">
    <property type="entry name" value="rSAM_ArsS-like"/>
</dbReference>
<dbReference type="AlphaFoldDB" id="A0A9E8ZH52"/>
<gene>
    <name evidence="8" type="primary">arsS</name>
    <name evidence="8" type="ORF">OXH18_03665</name>
</gene>
<dbReference type="NCBIfam" id="TIGR04167">
    <property type="entry name" value="rSAM_SeCys"/>
    <property type="match status" value="1"/>
</dbReference>
<dbReference type="InterPro" id="IPR058240">
    <property type="entry name" value="rSAM_sf"/>
</dbReference>
<protein>
    <submittedName>
        <fullName evidence="8">Arsenosugar biosynthesis radical SAM protein ArsS</fullName>
    </submittedName>
</protein>
<keyword evidence="4" id="KW-0411">Iron-sulfur</keyword>
<name>A0A9E8ZH52_9CYAN</name>
<feature type="domain" description="Arsenosugar biosynthesis radical SAM protein ArsS-like C-terminal" evidence="7">
    <location>
        <begin position="243"/>
        <end position="379"/>
    </location>
</feature>
<sequence length="381" mass="42460">MDSMFEDTQTPEMTLPYGVDLNEIAAGPKPTTSLQRRRSPLAEPSRQLASLEAIDLSQLPHAGEFSARIAEAGWAELRPATLEIFQINVGKLCNMTCRHCHVDAGPDRREIMDRETIEACLQALDQTTAHTVDITGGAPELNLHFRYLVNECVARGKHVIDRCNLTVLLLPTLQDLPQWLAERGVEVVCSLPHYRKFNTDNQRGQGTFEQSIEALHRLNAVGYGTGNPQRRLTLMSNPVGAFLASNQTKMEQEWKAGLLKNHGVTFDRLIALNNMPISRFLEWLEASGNLEGYLELLVNSFNPATVSGLMCRNTLSISWDGRLFDCDFNQMLNLEVQSPTDQRPHIRNFHPDWLAQRHIVTGRHCFGCTAGAGSSCGGAIE</sequence>
<dbReference type="GO" id="GO:0046872">
    <property type="term" value="F:metal ion binding"/>
    <property type="evidence" value="ECO:0007669"/>
    <property type="project" value="UniProtKB-KW"/>
</dbReference>
<evidence type="ECO:0000256" key="5">
    <source>
        <dbReference type="SAM" id="MobiDB-lite"/>
    </source>
</evidence>
<dbReference type="CDD" id="cd01335">
    <property type="entry name" value="Radical_SAM"/>
    <property type="match status" value="1"/>
</dbReference>
<evidence type="ECO:0000256" key="2">
    <source>
        <dbReference type="ARBA" id="ARBA00022723"/>
    </source>
</evidence>
<keyword evidence="2" id="KW-0479">Metal-binding</keyword>
<evidence type="ECO:0000313" key="8">
    <source>
        <dbReference type="EMBL" id="WAL61110.1"/>
    </source>
</evidence>
<reference evidence="8" key="1">
    <citation type="submission" date="2022-12" db="EMBL/GenBank/DDBJ databases">
        <title>Polyphasic identification of a Novel Hot-Spring Cyanobacterium Ocullathermofonsia sinensis gen nov. sp. nov. and Genomic Insights on its Adaptations to the Thermal Habitat.</title>
        <authorList>
            <person name="Daroch M."/>
            <person name="Tang J."/>
            <person name="Jiang Y."/>
        </authorList>
    </citation>
    <scope>NUCLEOTIDE SEQUENCE</scope>
    <source>
        <strain evidence="8">PKUAC-SCTA174</strain>
    </source>
</reference>
<evidence type="ECO:0000256" key="3">
    <source>
        <dbReference type="ARBA" id="ARBA00023004"/>
    </source>
</evidence>
<evidence type="ECO:0000256" key="4">
    <source>
        <dbReference type="ARBA" id="ARBA00023014"/>
    </source>
</evidence>
<dbReference type="GO" id="GO:0003824">
    <property type="term" value="F:catalytic activity"/>
    <property type="evidence" value="ECO:0007669"/>
    <property type="project" value="InterPro"/>
</dbReference>
<dbReference type="Gene3D" id="3.20.20.70">
    <property type="entry name" value="Aldolase class I"/>
    <property type="match status" value="1"/>
</dbReference>
<keyword evidence="3" id="KW-0408">Iron</keyword>
<dbReference type="InterPro" id="IPR007197">
    <property type="entry name" value="rSAM"/>
</dbReference>